<name>A0A3G7TK48_9PSED</name>
<dbReference type="CDD" id="cd06529">
    <property type="entry name" value="S24_LexA-like"/>
    <property type="match status" value="1"/>
</dbReference>
<dbReference type="PANTHER" id="PTHR33516">
    <property type="entry name" value="LEXA REPRESSOR"/>
    <property type="match status" value="1"/>
</dbReference>
<dbReference type="AlphaFoldDB" id="A0A3G7TK48"/>
<dbReference type="InterPro" id="IPR039418">
    <property type="entry name" value="LexA-like"/>
</dbReference>
<evidence type="ECO:0000313" key="2">
    <source>
        <dbReference type="EMBL" id="AZE46978.1"/>
    </source>
</evidence>
<evidence type="ECO:0000259" key="1">
    <source>
        <dbReference type="Pfam" id="PF00717"/>
    </source>
</evidence>
<dbReference type="InterPro" id="IPR050077">
    <property type="entry name" value="LexA_repressor"/>
</dbReference>
<dbReference type="SUPFAM" id="SSF51306">
    <property type="entry name" value="LexA/Signal peptidase"/>
    <property type="match status" value="1"/>
</dbReference>
<dbReference type="Gene3D" id="2.10.109.10">
    <property type="entry name" value="Umud Fragment, subunit A"/>
    <property type="match status" value="1"/>
</dbReference>
<dbReference type="PANTHER" id="PTHR33516:SF2">
    <property type="entry name" value="LEXA REPRESSOR-RELATED"/>
    <property type="match status" value="1"/>
</dbReference>
<gene>
    <name evidence="2" type="ORF">C4K04_1286</name>
</gene>
<dbReference type="Pfam" id="PF00717">
    <property type="entry name" value="Peptidase_S24"/>
    <property type="match status" value="1"/>
</dbReference>
<dbReference type="InterPro" id="IPR015927">
    <property type="entry name" value="Peptidase_S24_S26A/B/C"/>
</dbReference>
<protein>
    <submittedName>
        <fullName evidence="2">Repressor protein c2</fullName>
    </submittedName>
</protein>
<sequence>MTNNGPGRSYPSGCIIFVDPEIAVNNGDRVIASLPSSNEATFKVLVEDAGKHYLKPINPQYPIIEITEEMQICGKVVGAFTPE</sequence>
<dbReference type="EMBL" id="CP027753">
    <property type="protein sequence ID" value="AZE46978.1"/>
    <property type="molecule type" value="Genomic_DNA"/>
</dbReference>
<dbReference type="Proteomes" id="UP000268048">
    <property type="component" value="Chromosome"/>
</dbReference>
<reference evidence="2 3" key="1">
    <citation type="submission" date="2018-03" db="EMBL/GenBank/DDBJ databases">
        <title>Diversity of phytobeneficial traits revealed by whole-genome analysis of worldwide-isolated phenazine-producing Pseudomonas spp.</title>
        <authorList>
            <person name="Biessy A."/>
            <person name="Novinscak A."/>
            <person name="Blom J."/>
            <person name="Leger G."/>
            <person name="Thomashow L.S."/>
            <person name="Cazorla F.M."/>
            <person name="Josic D."/>
            <person name="Filion M."/>
        </authorList>
    </citation>
    <scope>NUCLEOTIDE SEQUENCE [LARGE SCALE GENOMIC DNA]</scope>
    <source>
        <strain evidence="2 3">B25</strain>
    </source>
</reference>
<dbReference type="InterPro" id="IPR036286">
    <property type="entry name" value="LexA/Signal_pep-like_sf"/>
</dbReference>
<feature type="domain" description="Peptidase S24/S26A/S26B/S26C" evidence="1">
    <location>
        <begin position="9"/>
        <end position="77"/>
    </location>
</feature>
<organism evidence="2 3">
    <name type="scientific">Pseudomonas chlororaphis</name>
    <dbReference type="NCBI Taxonomy" id="587753"/>
    <lineage>
        <taxon>Bacteria</taxon>
        <taxon>Pseudomonadati</taxon>
        <taxon>Pseudomonadota</taxon>
        <taxon>Gammaproteobacteria</taxon>
        <taxon>Pseudomonadales</taxon>
        <taxon>Pseudomonadaceae</taxon>
        <taxon>Pseudomonas</taxon>
    </lineage>
</organism>
<proteinExistence type="predicted"/>
<accession>A0A3G7TK48</accession>
<evidence type="ECO:0000313" key="3">
    <source>
        <dbReference type="Proteomes" id="UP000268048"/>
    </source>
</evidence>